<evidence type="ECO:0000256" key="1">
    <source>
        <dbReference type="SAM" id="MobiDB-lite"/>
    </source>
</evidence>
<organism evidence="2 3">
    <name type="scientific">Anabarilius grahami</name>
    <name type="common">Kanglang fish</name>
    <name type="synonym">Barilius grahami</name>
    <dbReference type="NCBI Taxonomy" id="495550"/>
    <lineage>
        <taxon>Eukaryota</taxon>
        <taxon>Metazoa</taxon>
        <taxon>Chordata</taxon>
        <taxon>Craniata</taxon>
        <taxon>Vertebrata</taxon>
        <taxon>Euteleostomi</taxon>
        <taxon>Actinopterygii</taxon>
        <taxon>Neopterygii</taxon>
        <taxon>Teleostei</taxon>
        <taxon>Ostariophysi</taxon>
        <taxon>Cypriniformes</taxon>
        <taxon>Xenocyprididae</taxon>
        <taxon>Xenocypridinae</taxon>
        <taxon>Xenocypridinae incertae sedis</taxon>
        <taxon>Anabarilius</taxon>
    </lineage>
</organism>
<keyword evidence="3" id="KW-1185">Reference proteome</keyword>
<name>A0A3N0YV02_ANAGA</name>
<feature type="region of interest" description="Disordered" evidence="1">
    <location>
        <begin position="1"/>
        <end position="32"/>
    </location>
</feature>
<dbReference type="Proteomes" id="UP000281406">
    <property type="component" value="Unassembled WGS sequence"/>
</dbReference>
<proteinExistence type="predicted"/>
<dbReference type="PANTHER" id="PTHR47735">
    <property type="entry name" value="POTASSIUM VOLTAGE-GATED CHANNEL SUBFAMILY KQT MEMBER 4"/>
    <property type="match status" value="1"/>
</dbReference>
<dbReference type="GO" id="GO:0005249">
    <property type="term" value="F:voltage-gated potassium channel activity"/>
    <property type="evidence" value="ECO:0007669"/>
    <property type="project" value="InterPro"/>
</dbReference>
<dbReference type="AlphaFoldDB" id="A0A3N0YV02"/>
<accession>A0A3N0YV02</accession>
<dbReference type="GO" id="GO:0008076">
    <property type="term" value="C:voltage-gated potassium channel complex"/>
    <property type="evidence" value="ECO:0007669"/>
    <property type="project" value="TreeGrafter"/>
</dbReference>
<comment type="caution">
    <text evidence="2">The sequence shown here is derived from an EMBL/GenBank/DDBJ whole genome shotgun (WGS) entry which is preliminary data.</text>
</comment>
<feature type="region of interest" description="Disordered" evidence="1">
    <location>
        <begin position="45"/>
        <end position="69"/>
    </location>
</feature>
<dbReference type="OrthoDB" id="8879391at2759"/>
<gene>
    <name evidence="2" type="ORF">DPX16_5795</name>
</gene>
<evidence type="ECO:0000313" key="2">
    <source>
        <dbReference type="EMBL" id="ROL50036.1"/>
    </source>
</evidence>
<dbReference type="EMBL" id="RJVU01023003">
    <property type="protein sequence ID" value="ROL50036.1"/>
    <property type="molecule type" value="Genomic_DNA"/>
</dbReference>
<evidence type="ECO:0000313" key="3">
    <source>
        <dbReference type="Proteomes" id="UP000281406"/>
    </source>
</evidence>
<dbReference type="PANTHER" id="PTHR47735:SF8">
    <property type="entry name" value="POTASSIUM VOLTAGE-GATED CHANNEL SUBFAMILY KQT MEMBER 5"/>
    <property type="match status" value="1"/>
</dbReference>
<dbReference type="InterPro" id="IPR003937">
    <property type="entry name" value="K_chnl_volt-dep_KCNQ"/>
</dbReference>
<protein>
    <submittedName>
        <fullName evidence="2">Potassium voltage-gated channel subfamily KQT member 5</fullName>
    </submittedName>
</protein>
<sequence>MPRNHSGDEAGSGLWMNTSPGHHAESHGLDNVECGNRMKNNCSRQGDGLLSASHAGTGASGTERDRGKQGARLSLLGKPLVYGAQSGRRNARYRRFQNYLYNVLERPRSWAFIYHAFVMKQGVAERHWSGMRPLERLLMRDERDMSQGQRKFYYSIDDRFRFFWSCVWGVFSYMSSYCSYVTSNSSYLSMDSSTSTSISPLPVSSPMLILHAPLSPQFTLAQP</sequence>
<reference evidence="2 3" key="1">
    <citation type="submission" date="2018-10" db="EMBL/GenBank/DDBJ databases">
        <title>Genome assembly for a Yunnan-Guizhou Plateau 3E fish, Anabarilius grahami (Regan), and its evolutionary and genetic applications.</title>
        <authorList>
            <person name="Jiang W."/>
        </authorList>
    </citation>
    <scope>NUCLEOTIDE SEQUENCE [LARGE SCALE GENOMIC DNA]</scope>
    <source>
        <strain evidence="2">AG-KIZ</strain>
        <tissue evidence="2">Muscle</tissue>
    </source>
</reference>